<evidence type="ECO:0000313" key="3">
    <source>
        <dbReference type="Proteomes" id="UP000325081"/>
    </source>
</evidence>
<feature type="compositionally biased region" description="Polar residues" evidence="1">
    <location>
        <begin position="52"/>
        <end position="61"/>
    </location>
</feature>
<dbReference type="EMBL" id="BKCP01004783">
    <property type="protein sequence ID" value="GER33772.1"/>
    <property type="molecule type" value="Genomic_DNA"/>
</dbReference>
<organism evidence="2 3">
    <name type="scientific">Striga asiatica</name>
    <name type="common">Asiatic witchweed</name>
    <name type="synonym">Buchnera asiatica</name>
    <dbReference type="NCBI Taxonomy" id="4170"/>
    <lineage>
        <taxon>Eukaryota</taxon>
        <taxon>Viridiplantae</taxon>
        <taxon>Streptophyta</taxon>
        <taxon>Embryophyta</taxon>
        <taxon>Tracheophyta</taxon>
        <taxon>Spermatophyta</taxon>
        <taxon>Magnoliopsida</taxon>
        <taxon>eudicotyledons</taxon>
        <taxon>Gunneridae</taxon>
        <taxon>Pentapetalae</taxon>
        <taxon>asterids</taxon>
        <taxon>lamiids</taxon>
        <taxon>Lamiales</taxon>
        <taxon>Orobanchaceae</taxon>
        <taxon>Buchnereae</taxon>
        <taxon>Striga</taxon>
    </lineage>
</organism>
<comment type="caution">
    <text evidence="2">The sequence shown here is derived from an EMBL/GenBank/DDBJ whole genome shotgun (WGS) entry which is preliminary data.</text>
</comment>
<feature type="region of interest" description="Disordered" evidence="1">
    <location>
        <begin position="43"/>
        <end position="62"/>
    </location>
</feature>
<keyword evidence="3" id="KW-1185">Reference proteome</keyword>
<protein>
    <submittedName>
        <fullName evidence="2">Uncharacterized protein</fullName>
    </submittedName>
</protein>
<evidence type="ECO:0000313" key="2">
    <source>
        <dbReference type="EMBL" id="GER33772.1"/>
    </source>
</evidence>
<reference evidence="3" key="1">
    <citation type="journal article" date="2019" name="Curr. Biol.">
        <title>Genome Sequence of Striga asiatica Provides Insight into the Evolution of Plant Parasitism.</title>
        <authorList>
            <person name="Yoshida S."/>
            <person name="Kim S."/>
            <person name="Wafula E.K."/>
            <person name="Tanskanen J."/>
            <person name="Kim Y.M."/>
            <person name="Honaas L."/>
            <person name="Yang Z."/>
            <person name="Spallek T."/>
            <person name="Conn C.E."/>
            <person name="Ichihashi Y."/>
            <person name="Cheong K."/>
            <person name="Cui S."/>
            <person name="Der J.P."/>
            <person name="Gundlach H."/>
            <person name="Jiao Y."/>
            <person name="Hori C."/>
            <person name="Ishida J.K."/>
            <person name="Kasahara H."/>
            <person name="Kiba T."/>
            <person name="Kim M.S."/>
            <person name="Koo N."/>
            <person name="Laohavisit A."/>
            <person name="Lee Y.H."/>
            <person name="Lumba S."/>
            <person name="McCourt P."/>
            <person name="Mortimer J.C."/>
            <person name="Mutuku J.M."/>
            <person name="Nomura T."/>
            <person name="Sasaki-Sekimoto Y."/>
            <person name="Seto Y."/>
            <person name="Wang Y."/>
            <person name="Wakatake T."/>
            <person name="Sakakibara H."/>
            <person name="Demura T."/>
            <person name="Yamaguchi S."/>
            <person name="Yoneyama K."/>
            <person name="Manabe R.I."/>
            <person name="Nelson D.C."/>
            <person name="Schulman A.H."/>
            <person name="Timko M.P."/>
            <person name="dePamphilis C.W."/>
            <person name="Choi D."/>
            <person name="Shirasu K."/>
        </authorList>
    </citation>
    <scope>NUCLEOTIDE SEQUENCE [LARGE SCALE GENOMIC DNA]</scope>
    <source>
        <strain evidence="3">cv. UVA1</strain>
    </source>
</reference>
<sequence>MMIEFCIGRIHSTEKEKKNPSVSISSLSLLFSNSSVVPKSSAAGAPLLLPKSPQSESSPNLPNRLLRSIQVAASATPCRRSSIRQSRALSLEVSAGHTVVHRQGRKSSPNSPKISVSLSR</sequence>
<dbReference type="AlphaFoldDB" id="A0A5A7PMH8"/>
<name>A0A5A7PMH8_STRAF</name>
<feature type="compositionally biased region" description="Polar residues" evidence="1">
    <location>
        <begin position="106"/>
        <end position="120"/>
    </location>
</feature>
<gene>
    <name evidence="2" type="ORF">STAS_09934</name>
</gene>
<feature type="region of interest" description="Disordered" evidence="1">
    <location>
        <begin position="97"/>
        <end position="120"/>
    </location>
</feature>
<dbReference type="Proteomes" id="UP000325081">
    <property type="component" value="Unassembled WGS sequence"/>
</dbReference>
<proteinExistence type="predicted"/>
<accession>A0A5A7PMH8</accession>
<evidence type="ECO:0000256" key="1">
    <source>
        <dbReference type="SAM" id="MobiDB-lite"/>
    </source>
</evidence>